<sequence>MVGEQSDDHGRGIDNIQGGGANMINTRILTLNAARLNKRNLSYGRQDVLMFTCAFLNVASTRGEAAFRHT</sequence>
<proteinExistence type="predicted"/>
<organism evidence="1 2">
    <name type="scientific">Kushneria pakistanensis</name>
    <dbReference type="NCBI Taxonomy" id="1508770"/>
    <lineage>
        <taxon>Bacteria</taxon>
        <taxon>Pseudomonadati</taxon>
        <taxon>Pseudomonadota</taxon>
        <taxon>Gammaproteobacteria</taxon>
        <taxon>Oceanospirillales</taxon>
        <taxon>Halomonadaceae</taxon>
        <taxon>Kushneria</taxon>
    </lineage>
</organism>
<dbReference type="EMBL" id="BMZM01000002">
    <property type="protein sequence ID" value="GHC25957.1"/>
    <property type="molecule type" value="Genomic_DNA"/>
</dbReference>
<gene>
    <name evidence="1" type="ORF">GCM10010082_18750</name>
</gene>
<keyword evidence="2" id="KW-1185">Reference proteome</keyword>
<name>A0ABQ3FJ49_9GAMM</name>
<comment type="caution">
    <text evidence="1">The sequence shown here is derived from an EMBL/GenBank/DDBJ whole genome shotgun (WGS) entry which is preliminary data.</text>
</comment>
<accession>A0ABQ3FJ49</accession>
<dbReference type="Proteomes" id="UP000604243">
    <property type="component" value="Unassembled WGS sequence"/>
</dbReference>
<protein>
    <submittedName>
        <fullName evidence="1">Uncharacterized protein</fullName>
    </submittedName>
</protein>
<evidence type="ECO:0000313" key="1">
    <source>
        <dbReference type="EMBL" id="GHC25957.1"/>
    </source>
</evidence>
<reference evidence="2" key="1">
    <citation type="journal article" date="2019" name="Int. J. Syst. Evol. Microbiol.">
        <title>The Global Catalogue of Microorganisms (GCM) 10K type strain sequencing project: providing services to taxonomists for standard genome sequencing and annotation.</title>
        <authorList>
            <consortium name="The Broad Institute Genomics Platform"/>
            <consortium name="The Broad Institute Genome Sequencing Center for Infectious Disease"/>
            <person name="Wu L."/>
            <person name="Ma J."/>
        </authorList>
    </citation>
    <scope>NUCLEOTIDE SEQUENCE [LARGE SCALE GENOMIC DNA]</scope>
    <source>
        <strain evidence="2">KCTC 42082</strain>
    </source>
</reference>
<evidence type="ECO:0000313" key="2">
    <source>
        <dbReference type="Proteomes" id="UP000604243"/>
    </source>
</evidence>